<dbReference type="InterPro" id="IPR052345">
    <property type="entry name" value="Rad_response_metalloprotease"/>
</dbReference>
<gene>
    <name evidence="1" type="ORF">LCGC14_2081340</name>
</gene>
<dbReference type="PANTHER" id="PTHR43236:SF2">
    <property type="entry name" value="BLL0069 PROTEIN"/>
    <property type="match status" value="1"/>
</dbReference>
<dbReference type="EMBL" id="LAZR01025161">
    <property type="protein sequence ID" value="KKL72795.1"/>
    <property type="molecule type" value="Genomic_DNA"/>
</dbReference>
<dbReference type="Gene3D" id="1.10.10.2910">
    <property type="match status" value="1"/>
</dbReference>
<reference evidence="1" key="1">
    <citation type="journal article" date="2015" name="Nature">
        <title>Complex archaea that bridge the gap between prokaryotes and eukaryotes.</title>
        <authorList>
            <person name="Spang A."/>
            <person name="Saw J.H."/>
            <person name="Jorgensen S.L."/>
            <person name="Zaremba-Niedzwiedzka K."/>
            <person name="Martijn J."/>
            <person name="Lind A.E."/>
            <person name="van Eijk R."/>
            <person name="Schleper C."/>
            <person name="Guy L."/>
            <person name="Ettema T.J."/>
        </authorList>
    </citation>
    <scope>NUCLEOTIDE SEQUENCE</scope>
</reference>
<sequence length="359" mass="39492">MGIGRFLACGRDCPGYTKGVGRCVIAYKKCMADIYERLKSIGFNRNFVLDAILPEWWEDDMAMVPANRAMAEVAIARHLSLKVADLRKGSRKLRPLSVHNVRLKHRKGIEREDVLPTMVIHRRVARLASTRLVNVPEYAGPVTAKQARSEILRTCPCVDLSSLLAFCWNRGVSVIHAHHVPASRKGLEGMALFVERRPIVVVGSKRDSPPWLVFTLAHELAHILKGHVGVGGKPLADSRIELGDNDHDEKEANEYACELLTGQKQLAFQPEYGLTGAKLADAARAYGREHGISPGVVALIYGWSAARWGPAQLALQRLHEHEGARRIIAQAFQEHVDLAGAPDATARFLGHVSAVPATS</sequence>
<dbReference type="AlphaFoldDB" id="A0A0F9GTX5"/>
<proteinExistence type="predicted"/>
<accession>A0A0F9GTX5</accession>
<dbReference type="PANTHER" id="PTHR43236">
    <property type="entry name" value="ANTITOXIN HIGA1"/>
    <property type="match status" value="1"/>
</dbReference>
<name>A0A0F9GTX5_9ZZZZ</name>
<evidence type="ECO:0000313" key="1">
    <source>
        <dbReference type="EMBL" id="KKL72795.1"/>
    </source>
</evidence>
<comment type="caution">
    <text evidence="1">The sequence shown here is derived from an EMBL/GenBank/DDBJ whole genome shotgun (WGS) entry which is preliminary data.</text>
</comment>
<organism evidence="1">
    <name type="scientific">marine sediment metagenome</name>
    <dbReference type="NCBI Taxonomy" id="412755"/>
    <lineage>
        <taxon>unclassified sequences</taxon>
        <taxon>metagenomes</taxon>
        <taxon>ecological metagenomes</taxon>
    </lineage>
</organism>
<protein>
    <submittedName>
        <fullName evidence="1">Uncharacterized protein</fullName>
    </submittedName>
</protein>